<evidence type="ECO:0000259" key="1">
    <source>
        <dbReference type="PROSITE" id="PS00028"/>
    </source>
</evidence>
<proteinExistence type="predicted"/>
<dbReference type="InterPro" id="IPR013087">
    <property type="entry name" value="Znf_C2H2_type"/>
</dbReference>
<reference evidence="2" key="1">
    <citation type="submission" date="2021-12" db="EMBL/GenBank/DDBJ databases">
        <authorList>
            <person name="King R."/>
        </authorList>
    </citation>
    <scope>NUCLEOTIDE SEQUENCE</scope>
</reference>
<keyword evidence="3" id="KW-1185">Reference proteome</keyword>
<name>A0A9P0C8P9_BEMTA</name>
<dbReference type="PROSITE" id="PS00028">
    <property type="entry name" value="ZINC_FINGER_C2H2_1"/>
    <property type="match status" value="1"/>
</dbReference>
<sequence>MLFSYKGRITEISTIHEICRMNEYPRCRVNKILSKLRNKLHKQNERREKREYRTTDFIITTSNIIRKHFMRQPYTPAFDTNNNIIDNVKRLSSNYKKGSGNRQDKYSLAGVNKIECKDCEESYIGKTEQSIHIRAKEHLTK</sequence>
<accession>A0A9P0C8P9</accession>
<protein>
    <recommendedName>
        <fullName evidence="1">C2H2-type domain-containing protein</fullName>
    </recommendedName>
</protein>
<feature type="domain" description="C2H2-type" evidence="1">
    <location>
        <begin position="116"/>
        <end position="138"/>
    </location>
</feature>
<dbReference type="Proteomes" id="UP001152759">
    <property type="component" value="Chromosome 2"/>
</dbReference>
<organism evidence="2 3">
    <name type="scientific">Bemisia tabaci</name>
    <name type="common">Sweetpotato whitefly</name>
    <name type="synonym">Aleurodes tabaci</name>
    <dbReference type="NCBI Taxonomy" id="7038"/>
    <lineage>
        <taxon>Eukaryota</taxon>
        <taxon>Metazoa</taxon>
        <taxon>Ecdysozoa</taxon>
        <taxon>Arthropoda</taxon>
        <taxon>Hexapoda</taxon>
        <taxon>Insecta</taxon>
        <taxon>Pterygota</taxon>
        <taxon>Neoptera</taxon>
        <taxon>Paraneoptera</taxon>
        <taxon>Hemiptera</taxon>
        <taxon>Sternorrhyncha</taxon>
        <taxon>Aleyrodoidea</taxon>
        <taxon>Aleyrodidae</taxon>
        <taxon>Aleyrodinae</taxon>
        <taxon>Bemisia</taxon>
    </lineage>
</organism>
<dbReference type="EMBL" id="OU963863">
    <property type="protein sequence ID" value="CAH0765840.1"/>
    <property type="molecule type" value="Genomic_DNA"/>
</dbReference>
<evidence type="ECO:0000313" key="2">
    <source>
        <dbReference type="EMBL" id="CAH0765840.1"/>
    </source>
</evidence>
<gene>
    <name evidence="2" type="ORF">BEMITA_LOCUS3993</name>
</gene>
<evidence type="ECO:0000313" key="3">
    <source>
        <dbReference type="Proteomes" id="UP001152759"/>
    </source>
</evidence>
<dbReference type="AlphaFoldDB" id="A0A9P0C8P9"/>